<reference evidence="3 4" key="1">
    <citation type="submission" date="2021-03" db="EMBL/GenBank/DDBJ databases">
        <title>Sequencing the genomes of 1000 actinobacteria strains.</title>
        <authorList>
            <person name="Klenk H.-P."/>
        </authorList>
    </citation>
    <scope>NUCLEOTIDE SEQUENCE [LARGE SCALE GENOMIC DNA]</scope>
    <source>
        <strain evidence="3 4">DSM 45516</strain>
    </source>
</reference>
<keyword evidence="2" id="KW-0812">Transmembrane</keyword>
<proteinExistence type="predicted"/>
<dbReference type="EMBL" id="JAGGMR010000001">
    <property type="protein sequence ID" value="MBP2188121.1"/>
    <property type="molecule type" value="Genomic_DNA"/>
</dbReference>
<organism evidence="3 4">
    <name type="scientific">Nocardia goodfellowii</name>
    <dbReference type="NCBI Taxonomy" id="882446"/>
    <lineage>
        <taxon>Bacteria</taxon>
        <taxon>Bacillati</taxon>
        <taxon>Actinomycetota</taxon>
        <taxon>Actinomycetes</taxon>
        <taxon>Mycobacteriales</taxon>
        <taxon>Nocardiaceae</taxon>
        <taxon>Nocardia</taxon>
    </lineage>
</organism>
<evidence type="ECO:0000256" key="2">
    <source>
        <dbReference type="SAM" id="Phobius"/>
    </source>
</evidence>
<sequence>MSDGWILLGWIVVFGLPLAVVVAVIFWPDQVPPDRSVDGIRQRIEHEDRPPPAKFVQGRLPDPTPCRAPEAGPE</sequence>
<accession>A0ABS4Q8V9</accession>
<name>A0ABS4Q8V9_9NOCA</name>
<gene>
    <name evidence="3" type="ORF">BJ987_001022</name>
</gene>
<dbReference type="RefSeq" id="WP_209885148.1">
    <property type="nucleotide sequence ID" value="NZ_JAGGMR010000001.1"/>
</dbReference>
<dbReference type="Proteomes" id="UP001519325">
    <property type="component" value="Unassembled WGS sequence"/>
</dbReference>
<protein>
    <submittedName>
        <fullName evidence="3">Uncharacterized protein</fullName>
    </submittedName>
</protein>
<feature type="compositionally biased region" description="Basic and acidic residues" evidence="1">
    <location>
        <begin position="35"/>
        <end position="51"/>
    </location>
</feature>
<evidence type="ECO:0000313" key="4">
    <source>
        <dbReference type="Proteomes" id="UP001519325"/>
    </source>
</evidence>
<keyword evidence="2" id="KW-1133">Transmembrane helix</keyword>
<evidence type="ECO:0000313" key="3">
    <source>
        <dbReference type="EMBL" id="MBP2188121.1"/>
    </source>
</evidence>
<keyword evidence="2" id="KW-0472">Membrane</keyword>
<feature type="region of interest" description="Disordered" evidence="1">
    <location>
        <begin position="34"/>
        <end position="74"/>
    </location>
</feature>
<evidence type="ECO:0000256" key="1">
    <source>
        <dbReference type="SAM" id="MobiDB-lite"/>
    </source>
</evidence>
<comment type="caution">
    <text evidence="3">The sequence shown here is derived from an EMBL/GenBank/DDBJ whole genome shotgun (WGS) entry which is preliminary data.</text>
</comment>
<keyword evidence="4" id="KW-1185">Reference proteome</keyword>
<feature type="transmembrane region" description="Helical" evidence="2">
    <location>
        <begin position="6"/>
        <end position="27"/>
    </location>
</feature>